<evidence type="ECO:0000313" key="2">
    <source>
        <dbReference type="Proteomes" id="UP000188605"/>
    </source>
</evidence>
<organism evidence="1 2">
    <name type="scientific">Candidatus Epulonipiscium fishelsonii</name>
    <dbReference type="NCBI Taxonomy" id="77094"/>
    <lineage>
        <taxon>Bacteria</taxon>
        <taxon>Bacillati</taxon>
        <taxon>Bacillota</taxon>
        <taxon>Clostridia</taxon>
        <taxon>Lachnospirales</taxon>
        <taxon>Lachnospiraceae</taxon>
        <taxon>Candidatus Epulonipiscium</taxon>
    </lineage>
</organism>
<keyword evidence="2" id="KW-1185">Reference proteome</keyword>
<proteinExistence type="predicted"/>
<gene>
    <name evidence="1" type="ORF">AN396_12830</name>
</gene>
<dbReference type="EMBL" id="LJDB01000109">
    <property type="protein sequence ID" value="ONI37544.1"/>
    <property type="molecule type" value="Genomic_DNA"/>
</dbReference>
<sequence>MKRKFIKMVIVLLITSMISVNFSAVEYSDVLTTHWAYDAVQYMQEHGYMVGSSSGEFLPKEEVTYFDMAEILARATGYQDEKINMNIKEQFKAEIKLNYEKKLPIINEYVYKYKVWQNSSNKEIAYLLGKRYLHNSELDNFVKTDIVGNQMAAFLKKEDLAVILVRILGKEQTAQAIYMPGSFTDELQIDAYKRPHVAYLKSLGIVVGNGKGKFGAGEAVTRSIMAQMTSDVLKLMPIVPIIPVEHAPIEIIDQGVSSSEIKYEGKKAIVNKLIPKNETEYYIVLEFKDENKTTFYSIDNNIIILNLYEEKMNVEDIQIGSEAEIIFDPKNETINIIKIQREKQNQEEHIETVKGNMLKVIKNQQEYILSMMVQEKQKEYIIGLDLEVLRNNKITDLLSCKFGDEITLKLQGNKITSVTANSTLKNISGKIQAINIKYKPELVVVIGETRQTFAVTPTTKIYDNKLDEEITVNELKLYSKITIQAESNEILKLTVEEYGTKLIYKGIIDTIEEDRTTMDILIEYDIMTNNRLFIKPVNIASETLVSIDGEQSHSEELKEGMEVLITYKSYEDLIPKEVIALN</sequence>
<comment type="caution">
    <text evidence="1">The sequence shown here is derived from an EMBL/GenBank/DDBJ whole genome shotgun (WGS) entry which is preliminary data.</text>
</comment>
<reference evidence="1" key="1">
    <citation type="submission" date="2016-08" db="EMBL/GenBank/DDBJ databases">
        <authorList>
            <person name="Ngugi D.K."/>
            <person name="Miyake S."/>
            <person name="Stingl U."/>
        </authorList>
    </citation>
    <scope>NUCLEOTIDE SEQUENCE</scope>
    <source>
        <strain evidence="1">SCG-B11WGA-EpuloA1</strain>
    </source>
</reference>
<evidence type="ECO:0000313" key="1">
    <source>
        <dbReference type="EMBL" id="ONI37544.1"/>
    </source>
</evidence>
<accession>A0ACC8X7G3</accession>
<name>A0ACC8X7G3_9FIRM</name>
<dbReference type="Proteomes" id="UP000188605">
    <property type="component" value="Unassembled WGS sequence"/>
</dbReference>
<protein>
    <submittedName>
        <fullName evidence="1">Uncharacterized protein</fullName>
    </submittedName>
</protein>